<sequence>MVSGVPSPSPSHRDAPGTPDTTKSEARRRGPDPSAAPTLNRHLRSDGAVARKRNRRIGNRVDDAPTPPNGAPTPRKSNRSLRLLRRRSSALNKTYEDAAAVARAKAKAAKAKAAKAKAKAKAQPTSTGDDEEDSDASAPTPSLRKR</sequence>
<evidence type="ECO:0000256" key="1">
    <source>
        <dbReference type="SAM" id="MobiDB-lite"/>
    </source>
</evidence>
<protein>
    <submittedName>
        <fullName evidence="2">Uncharacterized protein</fullName>
    </submittedName>
</protein>
<dbReference type="EMBL" id="JAUUTY010000005">
    <property type="protein sequence ID" value="KAK1632795.1"/>
    <property type="molecule type" value="Genomic_DNA"/>
</dbReference>
<dbReference type="AlphaFoldDB" id="A0AAD8RVY1"/>
<keyword evidence="3" id="KW-1185">Reference proteome</keyword>
<comment type="caution">
    <text evidence="2">The sequence shown here is derived from an EMBL/GenBank/DDBJ whole genome shotgun (WGS) entry which is preliminary data.</text>
</comment>
<reference evidence="2" key="1">
    <citation type="submission" date="2023-07" db="EMBL/GenBank/DDBJ databases">
        <title>A chromosome-level genome assembly of Lolium multiflorum.</title>
        <authorList>
            <person name="Chen Y."/>
            <person name="Copetti D."/>
            <person name="Kolliker R."/>
            <person name="Studer B."/>
        </authorList>
    </citation>
    <scope>NUCLEOTIDE SEQUENCE</scope>
    <source>
        <strain evidence="2">02402/16</strain>
        <tissue evidence="2">Leaf</tissue>
    </source>
</reference>
<dbReference type="Proteomes" id="UP001231189">
    <property type="component" value="Unassembled WGS sequence"/>
</dbReference>
<feature type="compositionally biased region" description="Low complexity" evidence="1">
    <location>
        <begin position="89"/>
        <end position="103"/>
    </location>
</feature>
<proteinExistence type="predicted"/>
<evidence type="ECO:0000313" key="2">
    <source>
        <dbReference type="EMBL" id="KAK1632795.1"/>
    </source>
</evidence>
<accession>A0AAD8RVY1</accession>
<feature type="region of interest" description="Disordered" evidence="1">
    <location>
        <begin position="1"/>
        <end position="146"/>
    </location>
</feature>
<feature type="compositionally biased region" description="Basic residues" evidence="1">
    <location>
        <begin position="104"/>
        <end position="120"/>
    </location>
</feature>
<feature type="compositionally biased region" description="Basic and acidic residues" evidence="1">
    <location>
        <begin position="22"/>
        <end position="31"/>
    </location>
</feature>
<feature type="compositionally biased region" description="Basic residues" evidence="1">
    <location>
        <begin position="76"/>
        <end position="88"/>
    </location>
</feature>
<name>A0AAD8RVY1_LOLMU</name>
<evidence type="ECO:0000313" key="3">
    <source>
        <dbReference type="Proteomes" id="UP001231189"/>
    </source>
</evidence>
<gene>
    <name evidence="2" type="ORF">QYE76_007110</name>
</gene>
<organism evidence="2 3">
    <name type="scientific">Lolium multiflorum</name>
    <name type="common">Italian ryegrass</name>
    <name type="synonym">Lolium perenne subsp. multiflorum</name>
    <dbReference type="NCBI Taxonomy" id="4521"/>
    <lineage>
        <taxon>Eukaryota</taxon>
        <taxon>Viridiplantae</taxon>
        <taxon>Streptophyta</taxon>
        <taxon>Embryophyta</taxon>
        <taxon>Tracheophyta</taxon>
        <taxon>Spermatophyta</taxon>
        <taxon>Magnoliopsida</taxon>
        <taxon>Liliopsida</taxon>
        <taxon>Poales</taxon>
        <taxon>Poaceae</taxon>
        <taxon>BOP clade</taxon>
        <taxon>Pooideae</taxon>
        <taxon>Poodae</taxon>
        <taxon>Poeae</taxon>
        <taxon>Poeae Chloroplast Group 2 (Poeae type)</taxon>
        <taxon>Loliodinae</taxon>
        <taxon>Loliinae</taxon>
        <taxon>Lolium</taxon>
    </lineage>
</organism>